<reference evidence="5" key="2">
    <citation type="submission" date="2023-01" db="EMBL/GenBank/DDBJ databases">
        <authorList>
            <person name="Sun Q."/>
            <person name="Evtushenko L."/>
        </authorList>
    </citation>
    <scope>NUCLEOTIDE SEQUENCE</scope>
    <source>
        <strain evidence="5">VKM Ac-1321</strain>
    </source>
</reference>
<dbReference type="PANTHER" id="PTHR30483">
    <property type="entry name" value="LEUCINE-SPECIFIC-BINDING PROTEIN"/>
    <property type="match status" value="1"/>
</dbReference>
<dbReference type="Pfam" id="PF13458">
    <property type="entry name" value="Peripla_BP_6"/>
    <property type="match status" value="1"/>
</dbReference>
<dbReference type="InterPro" id="IPR051010">
    <property type="entry name" value="BCAA_transport"/>
</dbReference>
<dbReference type="InterPro" id="IPR028081">
    <property type="entry name" value="Leu-bd"/>
</dbReference>
<accession>A0A9W6KBF9</accession>
<evidence type="ECO:0000256" key="2">
    <source>
        <dbReference type="ARBA" id="ARBA00022729"/>
    </source>
</evidence>
<gene>
    <name evidence="5" type="primary">livK</name>
    <name evidence="5" type="ORF">GCM10017581_001730</name>
</gene>
<dbReference type="Proteomes" id="UP001143480">
    <property type="component" value="Unassembled WGS sequence"/>
</dbReference>
<dbReference type="EMBL" id="BSFP01000001">
    <property type="protein sequence ID" value="GLK98432.1"/>
    <property type="molecule type" value="Genomic_DNA"/>
</dbReference>
<feature type="chain" id="PRO_5040904681" evidence="3">
    <location>
        <begin position="24"/>
        <end position="403"/>
    </location>
</feature>
<evidence type="ECO:0000259" key="4">
    <source>
        <dbReference type="Pfam" id="PF13458"/>
    </source>
</evidence>
<evidence type="ECO:0000256" key="1">
    <source>
        <dbReference type="ARBA" id="ARBA00010062"/>
    </source>
</evidence>
<sequence length="403" mass="40498">MPIPAPRHVLAPLAILALAGSLAACRGEDQPGSTAASNTGPIKIMQIGTFESPNLSLKDAKAGLDAHVQSINAAGGIDGRKIEVEFCNDAYNANTGAACARQAVSDGVVAVVGAASSQAPAELPVLEAAGIPWLAGAGSGGPTEGTSKVSYPITGGTQSMQVGLGRLLANKGGKNIAVIVADAAAAYAAADDIANGAKAGGAQSYRILAPLGAPDFSAVASSALAKTPDAIAVASTATDAPRIIRAVRQAGFKGNIATLANIFKPADQKALGDLANSVFITSSAVPVTNTSVPQVKQFLDDMAKYHPEAVTDNGSLGTWSSITFLVEIVKRLGGNVSAAAITGLLDKLDKPIVLGTVPDYAGIPSPPVVATYPRVPTFKVYVSEAVGGTLKQDGDAIDPLGTK</sequence>
<organism evidence="5 6">
    <name type="scientific">Dactylosporangium matsuzakiense</name>
    <dbReference type="NCBI Taxonomy" id="53360"/>
    <lineage>
        <taxon>Bacteria</taxon>
        <taxon>Bacillati</taxon>
        <taxon>Actinomycetota</taxon>
        <taxon>Actinomycetes</taxon>
        <taxon>Micromonosporales</taxon>
        <taxon>Micromonosporaceae</taxon>
        <taxon>Dactylosporangium</taxon>
    </lineage>
</organism>
<evidence type="ECO:0000313" key="6">
    <source>
        <dbReference type="Proteomes" id="UP001143480"/>
    </source>
</evidence>
<feature type="signal peptide" evidence="3">
    <location>
        <begin position="1"/>
        <end position="23"/>
    </location>
</feature>
<name>A0A9W6KBF9_9ACTN</name>
<evidence type="ECO:0000256" key="3">
    <source>
        <dbReference type="SAM" id="SignalP"/>
    </source>
</evidence>
<keyword evidence="2 3" id="KW-0732">Signal</keyword>
<dbReference type="Gene3D" id="3.40.50.2300">
    <property type="match status" value="2"/>
</dbReference>
<feature type="domain" description="Leucine-binding protein" evidence="4">
    <location>
        <begin position="42"/>
        <end position="347"/>
    </location>
</feature>
<comment type="caution">
    <text evidence="5">The sequence shown here is derived from an EMBL/GenBank/DDBJ whole genome shotgun (WGS) entry which is preliminary data.</text>
</comment>
<comment type="similarity">
    <text evidence="1">Belongs to the leucine-binding protein family.</text>
</comment>
<dbReference type="PROSITE" id="PS51257">
    <property type="entry name" value="PROKAR_LIPOPROTEIN"/>
    <property type="match status" value="1"/>
</dbReference>
<proteinExistence type="inferred from homology"/>
<dbReference type="RefSeq" id="WP_271188766.1">
    <property type="nucleotide sequence ID" value="NZ_BAAAXA010000003.1"/>
</dbReference>
<dbReference type="PANTHER" id="PTHR30483:SF6">
    <property type="entry name" value="PERIPLASMIC BINDING PROTEIN OF ABC TRANSPORTER FOR NATURAL AMINO ACIDS"/>
    <property type="match status" value="1"/>
</dbReference>
<dbReference type="InterPro" id="IPR028082">
    <property type="entry name" value="Peripla_BP_I"/>
</dbReference>
<evidence type="ECO:0000313" key="5">
    <source>
        <dbReference type="EMBL" id="GLK98432.1"/>
    </source>
</evidence>
<keyword evidence="6" id="KW-1185">Reference proteome</keyword>
<protein>
    <submittedName>
        <fullName evidence="5">ABC transporter substrate-binding protein</fullName>
    </submittedName>
</protein>
<reference evidence="5" key="1">
    <citation type="journal article" date="2014" name="Int. J. Syst. Evol. Microbiol.">
        <title>Complete genome sequence of Corynebacterium casei LMG S-19264T (=DSM 44701T), isolated from a smear-ripened cheese.</title>
        <authorList>
            <consortium name="US DOE Joint Genome Institute (JGI-PGF)"/>
            <person name="Walter F."/>
            <person name="Albersmeier A."/>
            <person name="Kalinowski J."/>
            <person name="Ruckert C."/>
        </authorList>
    </citation>
    <scope>NUCLEOTIDE SEQUENCE</scope>
    <source>
        <strain evidence="5">VKM Ac-1321</strain>
    </source>
</reference>
<dbReference type="AlphaFoldDB" id="A0A9W6KBF9"/>
<dbReference type="SUPFAM" id="SSF53822">
    <property type="entry name" value="Periplasmic binding protein-like I"/>
    <property type="match status" value="1"/>
</dbReference>